<dbReference type="Gene3D" id="3.40.50.720">
    <property type="entry name" value="NAD(P)-binding Rossmann-like Domain"/>
    <property type="match status" value="1"/>
</dbReference>
<evidence type="ECO:0000313" key="2">
    <source>
        <dbReference type="Proteomes" id="UP000440096"/>
    </source>
</evidence>
<dbReference type="InterPro" id="IPR036291">
    <property type="entry name" value="NAD(P)-bd_dom_sf"/>
</dbReference>
<dbReference type="SUPFAM" id="SSF51735">
    <property type="entry name" value="NAD(P)-binding Rossmann-fold domains"/>
    <property type="match status" value="1"/>
</dbReference>
<reference evidence="1 2" key="1">
    <citation type="submission" date="2019-11" db="EMBL/GenBank/DDBJ databases">
        <title>Draft genome of Amycolatopsis RM579.</title>
        <authorList>
            <person name="Duangmal K."/>
            <person name="Mingma R."/>
        </authorList>
    </citation>
    <scope>NUCLEOTIDE SEQUENCE [LARGE SCALE GENOMIC DNA]</scope>
    <source>
        <strain evidence="1 2">RM579</strain>
    </source>
</reference>
<keyword evidence="2" id="KW-1185">Reference proteome</keyword>
<dbReference type="PANTHER" id="PTHR47129:SF1">
    <property type="entry name" value="NMRA-LIKE DOMAIN-CONTAINING PROTEIN"/>
    <property type="match status" value="1"/>
</dbReference>
<dbReference type="EMBL" id="WMBA01000004">
    <property type="protein sequence ID" value="MTD53273.1"/>
    <property type="molecule type" value="Genomic_DNA"/>
</dbReference>
<dbReference type="Gene3D" id="3.90.25.10">
    <property type="entry name" value="UDP-galactose 4-epimerase, domain 1"/>
    <property type="match status" value="1"/>
</dbReference>
<evidence type="ECO:0000313" key="1">
    <source>
        <dbReference type="EMBL" id="MTD53273.1"/>
    </source>
</evidence>
<dbReference type="Proteomes" id="UP000440096">
    <property type="component" value="Unassembled WGS sequence"/>
</dbReference>
<gene>
    <name evidence="1" type="ORF">GKO32_04655</name>
</gene>
<dbReference type="RefSeq" id="WP_154755511.1">
    <property type="nucleotide sequence ID" value="NZ_WMBA01000004.1"/>
</dbReference>
<accession>A0A6N7YWM5</accession>
<sequence length="83" mass="8134">MGTTTTLLANAIYVQFIARDVAGAVDAGELAAPAGDAAVAPVLRSDLAAATAAVLVDPAAHAGKTYDLTGAEAAEIRDGPELG</sequence>
<comment type="caution">
    <text evidence="1">The sequence shown here is derived from an EMBL/GenBank/DDBJ whole genome shotgun (WGS) entry which is preliminary data.</text>
</comment>
<proteinExistence type="predicted"/>
<dbReference type="InterPro" id="IPR052718">
    <property type="entry name" value="NmrA-type_oxidoreductase"/>
</dbReference>
<organism evidence="1 2">
    <name type="scientific">Amycolatopsis pithecellobii</name>
    <dbReference type="NCBI Taxonomy" id="664692"/>
    <lineage>
        <taxon>Bacteria</taxon>
        <taxon>Bacillati</taxon>
        <taxon>Actinomycetota</taxon>
        <taxon>Actinomycetes</taxon>
        <taxon>Pseudonocardiales</taxon>
        <taxon>Pseudonocardiaceae</taxon>
        <taxon>Amycolatopsis</taxon>
    </lineage>
</organism>
<dbReference type="PANTHER" id="PTHR47129">
    <property type="entry name" value="QUINONE OXIDOREDUCTASE 2"/>
    <property type="match status" value="1"/>
</dbReference>
<protein>
    <submittedName>
        <fullName evidence="1">Uncharacterized protein</fullName>
    </submittedName>
</protein>
<dbReference type="AlphaFoldDB" id="A0A6N7YWM5"/>
<name>A0A6N7YWM5_9PSEU</name>